<evidence type="ECO:0000256" key="4">
    <source>
        <dbReference type="ARBA" id="ARBA00022490"/>
    </source>
</evidence>
<comment type="function">
    <text evidence="14">Cell wall formation.</text>
</comment>
<evidence type="ECO:0000259" key="16">
    <source>
        <dbReference type="Pfam" id="PF02875"/>
    </source>
</evidence>
<evidence type="ECO:0000259" key="15">
    <source>
        <dbReference type="Pfam" id="PF01225"/>
    </source>
</evidence>
<evidence type="ECO:0000259" key="17">
    <source>
        <dbReference type="Pfam" id="PF08245"/>
    </source>
</evidence>
<dbReference type="GO" id="GO:0051301">
    <property type="term" value="P:cell division"/>
    <property type="evidence" value="ECO:0007669"/>
    <property type="project" value="UniProtKB-KW"/>
</dbReference>
<dbReference type="OrthoDB" id="9804126at2"/>
<dbReference type="EMBL" id="CP009761">
    <property type="protein sequence ID" value="AIZ36399.1"/>
    <property type="molecule type" value="Genomic_DNA"/>
</dbReference>
<dbReference type="UniPathway" id="UPA00219"/>
<evidence type="ECO:0000256" key="11">
    <source>
        <dbReference type="ARBA" id="ARBA00023306"/>
    </source>
</evidence>
<dbReference type="Pfam" id="PF02875">
    <property type="entry name" value="Mur_ligase_C"/>
    <property type="match status" value="1"/>
</dbReference>
<dbReference type="SUPFAM" id="SSF51984">
    <property type="entry name" value="MurCD N-terminal domain"/>
    <property type="match status" value="1"/>
</dbReference>
<evidence type="ECO:0000256" key="10">
    <source>
        <dbReference type="ARBA" id="ARBA00022984"/>
    </source>
</evidence>
<dbReference type="HAMAP" id="MF_00046">
    <property type="entry name" value="MurC"/>
    <property type="match status" value="1"/>
</dbReference>
<keyword evidence="12 14" id="KW-0961">Cell wall biogenesis/degradation</keyword>
<keyword evidence="19" id="KW-1185">Reference proteome</keyword>
<dbReference type="InterPro" id="IPR050061">
    <property type="entry name" value="MurCDEF_pg_biosynth"/>
</dbReference>
<dbReference type="GO" id="GO:0009252">
    <property type="term" value="P:peptidoglycan biosynthetic process"/>
    <property type="evidence" value="ECO:0007669"/>
    <property type="project" value="UniProtKB-UniRule"/>
</dbReference>
<dbReference type="Pfam" id="PF01225">
    <property type="entry name" value="Mur_ligase"/>
    <property type="match status" value="1"/>
</dbReference>
<dbReference type="KEGG" id="pmic:NW74_03120"/>
<comment type="catalytic activity">
    <reaction evidence="13 14">
        <text>UDP-N-acetyl-alpha-D-muramate + L-alanine + ATP = UDP-N-acetyl-alpha-D-muramoyl-L-alanine + ADP + phosphate + H(+)</text>
        <dbReference type="Rhea" id="RHEA:23372"/>
        <dbReference type="ChEBI" id="CHEBI:15378"/>
        <dbReference type="ChEBI" id="CHEBI:30616"/>
        <dbReference type="ChEBI" id="CHEBI:43474"/>
        <dbReference type="ChEBI" id="CHEBI:57972"/>
        <dbReference type="ChEBI" id="CHEBI:70757"/>
        <dbReference type="ChEBI" id="CHEBI:83898"/>
        <dbReference type="ChEBI" id="CHEBI:456216"/>
        <dbReference type="EC" id="6.3.2.8"/>
    </reaction>
</comment>
<dbReference type="GO" id="GO:0008763">
    <property type="term" value="F:UDP-N-acetylmuramate-L-alanine ligase activity"/>
    <property type="evidence" value="ECO:0007669"/>
    <property type="project" value="UniProtKB-UniRule"/>
</dbReference>
<keyword evidence="9 14" id="KW-0133">Cell shape</keyword>
<evidence type="ECO:0000256" key="6">
    <source>
        <dbReference type="ARBA" id="ARBA00022618"/>
    </source>
</evidence>
<evidence type="ECO:0000256" key="5">
    <source>
        <dbReference type="ARBA" id="ARBA00022598"/>
    </source>
</evidence>
<evidence type="ECO:0000256" key="3">
    <source>
        <dbReference type="ARBA" id="ARBA00012211"/>
    </source>
</evidence>
<evidence type="ECO:0000256" key="12">
    <source>
        <dbReference type="ARBA" id="ARBA00023316"/>
    </source>
</evidence>
<dbReference type="Gene3D" id="3.90.190.20">
    <property type="entry name" value="Mur ligase, C-terminal domain"/>
    <property type="match status" value="1"/>
</dbReference>
<dbReference type="RefSeq" id="WP_004833562.1">
    <property type="nucleotide sequence ID" value="NZ_CABKNC010000002.1"/>
</dbReference>
<protein>
    <recommendedName>
        <fullName evidence="3 14">UDP-N-acetylmuramate--L-alanine ligase</fullName>
        <ecNumber evidence="3 14">6.3.2.8</ecNumber>
    </recommendedName>
    <alternativeName>
        <fullName evidence="14">UDP-N-acetylmuramoyl-L-alanine synthetase</fullName>
    </alternativeName>
</protein>
<proteinExistence type="inferred from homology"/>
<evidence type="ECO:0000313" key="19">
    <source>
        <dbReference type="Proteomes" id="UP000031386"/>
    </source>
</evidence>
<evidence type="ECO:0000256" key="13">
    <source>
        <dbReference type="ARBA" id="ARBA00047833"/>
    </source>
</evidence>
<dbReference type="InterPro" id="IPR013221">
    <property type="entry name" value="Mur_ligase_cen"/>
</dbReference>
<feature type="domain" description="Mur ligase C-terminal" evidence="16">
    <location>
        <begin position="320"/>
        <end position="452"/>
    </location>
</feature>
<evidence type="ECO:0000256" key="9">
    <source>
        <dbReference type="ARBA" id="ARBA00022960"/>
    </source>
</evidence>
<dbReference type="GeneID" id="93384227"/>
<sequence length="466" mass="52535">MFKFDFNDKKYKNIHFIGIGGISMSGIAKLLLKKGYNISGSDRNTSKEIQILEKNGAKIFIGQKKENIENPDLIVYTDAILPDNEELIKAKSIGVPCVTRGQFLGALMRNYTHSIAISGSHGKSTTTSMISKILINSPFDPSILIGGNLDEIDGNVLCGNEDYLVTEACEFKANILHYYPSMAIILNIDEDHLDFYKNLDHIVDTFIGYMKNLDENSKAIINIDDPNCLPLLEHIKGETITFGINNENATYNITNISFDKVGHPCFDIENEKFGKHHFCLNIIGRHNIYNAAAAIIATYETGIDVEYIKNAISKYKNLHRRMEVYGVIGNGKKATILTDYGHHPREIKSCLSSIAEHKEGRLVCIFQPHTYSRTKALLNDFAKCFDDCDEVIVTEIYAAREKFDPTIHSIDLVEKLNKNGVNAIYLKTFEEARDYIFETFKDKDTIITTGCGNPHELAKMIVEDYK</sequence>
<evidence type="ECO:0000256" key="8">
    <source>
        <dbReference type="ARBA" id="ARBA00022840"/>
    </source>
</evidence>
<dbReference type="InterPro" id="IPR004101">
    <property type="entry name" value="Mur_ligase_C"/>
</dbReference>
<dbReference type="SUPFAM" id="SSF53244">
    <property type="entry name" value="MurD-like peptide ligases, peptide-binding domain"/>
    <property type="match status" value="1"/>
</dbReference>
<dbReference type="InterPro" id="IPR036565">
    <property type="entry name" value="Mur-like_cat_sf"/>
</dbReference>
<evidence type="ECO:0000256" key="14">
    <source>
        <dbReference type="HAMAP-Rule" id="MF_00046"/>
    </source>
</evidence>
<keyword evidence="10 14" id="KW-0573">Peptidoglycan synthesis</keyword>
<organism evidence="18 19">
    <name type="scientific">Parvimonas micra</name>
    <dbReference type="NCBI Taxonomy" id="33033"/>
    <lineage>
        <taxon>Bacteria</taxon>
        <taxon>Bacillati</taxon>
        <taxon>Bacillota</taxon>
        <taxon>Tissierellia</taxon>
        <taxon>Tissierellales</taxon>
        <taxon>Peptoniphilaceae</taxon>
        <taxon>Parvimonas</taxon>
    </lineage>
</organism>
<evidence type="ECO:0000313" key="18">
    <source>
        <dbReference type="EMBL" id="AIZ36399.1"/>
    </source>
</evidence>
<keyword evidence="4 14" id="KW-0963">Cytoplasm</keyword>
<dbReference type="Gene3D" id="3.40.50.720">
    <property type="entry name" value="NAD(P)-binding Rossmann-like Domain"/>
    <property type="match status" value="1"/>
</dbReference>
<dbReference type="NCBIfam" id="TIGR01082">
    <property type="entry name" value="murC"/>
    <property type="match status" value="1"/>
</dbReference>
<name>A0A0B4S1I7_9FIRM</name>
<feature type="domain" description="Mur ligase N-terminal catalytic" evidence="15">
    <location>
        <begin position="13"/>
        <end position="111"/>
    </location>
</feature>
<evidence type="ECO:0000256" key="2">
    <source>
        <dbReference type="ARBA" id="ARBA00004752"/>
    </source>
</evidence>
<keyword evidence="6 14" id="KW-0132">Cell division</keyword>
<keyword evidence="8 14" id="KW-0067">ATP-binding</keyword>
<dbReference type="InterPro" id="IPR005758">
    <property type="entry name" value="UDP-N-AcMur_Ala_ligase_MurC"/>
</dbReference>
<dbReference type="GO" id="GO:0008360">
    <property type="term" value="P:regulation of cell shape"/>
    <property type="evidence" value="ECO:0007669"/>
    <property type="project" value="UniProtKB-KW"/>
</dbReference>
<dbReference type="GO" id="GO:0005524">
    <property type="term" value="F:ATP binding"/>
    <property type="evidence" value="ECO:0007669"/>
    <property type="project" value="UniProtKB-UniRule"/>
</dbReference>
<accession>A0A0B4S1I7</accession>
<dbReference type="PANTHER" id="PTHR43445">
    <property type="entry name" value="UDP-N-ACETYLMURAMATE--L-ALANINE LIGASE-RELATED"/>
    <property type="match status" value="1"/>
</dbReference>
<keyword evidence="5 14" id="KW-0436">Ligase</keyword>
<dbReference type="Gene3D" id="3.40.1190.10">
    <property type="entry name" value="Mur-like, catalytic domain"/>
    <property type="match status" value="1"/>
</dbReference>
<dbReference type="AlphaFoldDB" id="A0A0B4S1I7"/>
<dbReference type="EC" id="6.3.2.8" evidence="3 14"/>
<keyword evidence="7 14" id="KW-0547">Nucleotide-binding</keyword>
<dbReference type="STRING" id="33033.NW74_03120"/>
<reference evidence="18 19" key="1">
    <citation type="submission" date="2014-10" db="EMBL/GenBank/DDBJ databases">
        <title>Complete genome sequence of Parvimonas micra KCOM 1535 (= ChDC B708).</title>
        <authorList>
            <person name="Kook J.-K."/>
            <person name="Park S.-N."/>
            <person name="Lim Y.K."/>
            <person name="Roh H."/>
        </authorList>
    </citation>
    <scope>NUCLEOTIDE SEQUENCE [LARGE SCALE GENOMIC DNA]</scope>
    <source>
        <strain evidence="19">KCOM 1535 / ChDC B708</strain>
    </source>
</reference>
<gene>
    <name evidence="14" type="primary">murC</name>
    <name evidence="18" type="ORF">NW74_03120</name>
</gene>
<dbReference type="PANTHER" id="PTHR43445:SF3">
    <property type="entry name" value="UDP-N-ACETYLMURAMATE--L-ALANINE LIGASE"/>
    <property type="match status" value="1"/>
</dbReference>
<comment type="similarity">
    <text evidence="14">Belongs to the MurCDEF family.</text>
</comment>
<dbReference type="InterPro" id="IPR000713">
    <property type="entry name" value="Mur_ligase_N"/>
</dbReference>
<evidence type="ECO:0000256" key="7">
    <source>
        <dbReference type="ARBA" id="ARBA00022741"/>
    </source>
</evidence>
<dbReference type="GO" id="GO:0005737">
    <property type="term" value="C:cytoplasm"/>
    <property type="evidence" value="ECO:0007669"/>
    <property type="project" value="UniProtKB-SubCell"/>
</dbReference>
<dbReference type="SUPFAM" id="SSF53623">
    <property type="entry name" value="MurD-like peptide ligases, catalytic domain"/>
    <property type="match status" value="1"/>
</dbReference>
<comment type="pathway">
    <text evidence="2 14">Cell wall biogenesis; peptidoglycan biosynthesis.</text>
</comment>
<dbReference type="Pfam" id="PF08245">
    <property type="entry name" value="Mur_ligase_M"/>
    <property type="match status" value="1"/>
</dbReference>
<comment type="subcellular location">
    <subcellularLocation>
        <location evidence="1 14">Cytoplasm</location>
    </subcellularLocation>
</comment>
<feature type="binding site" evidence="14">
    <location>
        <begin position="119"/>
        <end position="125"/>
    </location>
    <ligand>
        <name>ATP</name>
        <dbReference type="ChEBI" id="CHEBI:30616"/>
    </ligand>
</feature>
<dbReference type="Proteomes" id="UP000031386">
    <property type="component" value="Chromosome"/>
</dbReference>
<evidence type="ECO:0000256" key="1">
    <source>
        <dbReference type="ARBA" id="ARBA00004496"/>
    </source>
</evidence>
<dbReference type="InterPro" id="IPR036615">
    <property type="entry name" value="Mur_ligase_C_dom_sf"/>
</dbReference>
<dbReference type="GO" id="GO:0071555">
    <property type="term" value="P:cell wall organization"/>
    <property type="evidence" value="ECO:0007669"/>
    <property type="project" value="UniProtKB-KW"/>
</dbReference>
<keyword evidence="11 14" id="KW-0131">Cell cycle</keyword>
<feature type="domain" description="Mur ligase central" evidence="17">
    <location>
        <begin position="117"/>
        <end position="297"/>
    </location>
</feature>